<dbReference type="Gene3D" id="3.40.50.300">
    <property type="entry name" value="P-loop containing nucleotide triphosphate hydrolases"/>
    <property type="match status" value="1"/>
</dbReference>
<evidence type="ECO:0000259" key="1">
    <source>
        <dbReference type="Pfam" id="PF00931"/>
    </source>
</evidence>
<dbReference type="PANTHER" id="PTHR10622:SF13">
    <property type="entry name" value="NACHT DOMAIN-CONTAINING PROTEIN"/>
    <property type="match status" value="1"/>
</dbReference>
<reference evidence="3 4" key="1">
    <citation type="submission" date="2018-05" db="EMBL/GenBank/DDBJ databases">
        <title>Genome sequencing and assembly of the regulated plant pathogen Lachnellula willkommii and related sister species for the development of diagnostic species identification markers.</title>
        <authorList>
            <person name="Giroux E."/>
            <person name="Bilodeau G."/>
        </authorList>
    </citation>
    <scope>NUCLEOTIDE SEQUENCE [LARGE SCALE GENOMIC DNA]</scope>
    <source>
        <strain evidence="3 4">CBS 268.59</strain>
    </source>
</reference>
<dbReference type="SUPFAM" id="SSF52540">
    <property type="entry name" value="P-loop containing nucleoside triphosphate hydrolases"/>
    <property type="match status" value="1"/>
</dbReference>
<gene>
    <name evidence="3" type="primary">HET-E1_6</name>
    <name evidence="3" type="ORF">LSUE1_G007156</name>
</gene>
<dbReference type="GO" id="GO:0043531">
    <property type="term" value="F:ADP binding"/>
    <property type="evidence" value="ECO:0007669"/>
    <property type="project" value="InterPro"/>
</dbReference>
<keyword evidence="4" id="KW-1185">Reference proteome</keyword>
<protein>
    <submittedName>
        <fullName evidence="3">Vegetative incompatibility protein HET-E-1</fullName>
    </submittedName>
</protein>
<dbReference type="InterPro" id="IPR027417">
    <property type="entry name" value="P-loop_NTPase"/>
</dbReference>
<dbReference type="EMBL" id="QGMK01001773">
    <property type="protein sequence ID" value="TVY64282.1"/>
    <property type="molecule type" value="Genomic_DNA"/>
</dbReference>
<proteinExistence type="predicted"/>
<sequence>MASLRLLHCKSNGKIVFRTPSSGDIPAYAILSHTWGDEEVIFQDIEAGADISKTMGKAGWRKIQFCAKQAATDGLQYFWVDTCCIDKRNAVELGAAINSMFRWYQGATRCYVYLSDVSKSDNRADQTAWEDNFRKSRWFTRGWTLQELIAPRWVDFFSFEGERLGSKSSLESKIHEITGIDKNALRGEAMSSFGIKERRSWAARRNTTIEEDAAYCLIGVFDVSMVPTYGERKDQAFKRLEEEIHKLYKGVDFEQFAVGLNLISFPAAAHFVGREKELAEMYKQLSSSSNRTCVVLHGLGGIGKTQLAIEYLKRHKEKYTAIFCFRDVAQQVLKHHPSASLLARADLDDLDQIIHAVKAWFDLQKNTGWLIIYDNYDNPKIHGNLDHSAVDIRQFLPQSDQGSIIITTRSSRVGQGRRVHIQKFLDVEESLEILSNMSGRKDIAKDFGAVELVKELDGLPLALSTAGAYLEHISMTLSEYLRLYKASWLKLQTTSPRLEFYEDRPLYTTWQVTLDRIQQQNPASVSLLKLWAYFDRQDIWFELLRHANSADDPWMQRLTKDELSFHEAIALLCTFGLVDIDRSQQYQCGPGRYNMHSCVHSWTMFVLNREWDESFARLALTCVASEVPSTDERDWWLLQRRLLQHATRQKVFIIDAQVDMDGLDWTFFNLGILYANQGKLAEAEAMYTRALQG</sequence>
<accession>A0A8T9BV69</accession>
<evidence type="ECO:0000313" key="4">
    <source>
        <dbReference type="Proteomes" id="UP000469558"/>
    </source>
</evidence>
<dbReference type="Pfam" id="PF06985">
    <property type="entry name" value="HET"/>
    <property type="match status" value="1"/>
</dbReference>
<dbReference type="InterPro" id="IPR010730">
    <property type="entry name" value="HET"/>
</dbReference>
<dbReference type="PROSITE" id="PS50293">
    <property type="entry name" value="TPR_REGION"/>
    <property type="match status" value="1"/>
</dbReference>
<dbReference type="PANTHER" id="PTHR10622">
    <property type="entry name" value="HET DOMAIN-CONTAINING PROTEIN"/>
    <property type="match status" value="1"/>
</dbReference>
<dbReference type="Pfam" id="PF00931">
    <property type="entry name" value="NB-ARC"/>
    <property type="match status" value="1"/>
</dbReference>
<dbReference type="InterPro" id="IPR002182">
    <property type="entry name" value="NB-ARC"/>
</dbReference>
<dbReference type="AlphaFoldDB" id="A0A8T9BV69"/>
<evidence type="ECO:0000313" key="3">
    <source>
        <dbReference type="EMBL" id="TVY64282.1"/>
    </source>
</evidence>
<dbReference type="OrthoDB" id="674604at2759"/>
<feature type="non-terminal residue" evidence="3">
    <location>
        <position position="693"/>
    </location>
</feature>
<feature type="domain" description="NB-ARC" evidence="1">
    <location>
        <begin position="275"/>
        <end position="442"/>
    </location>
</feature>
<evidence type="ECO:0000259" key="2">
    <source>
        <dbReference type="Pfam" id="PF06985"/>
    </source>
</evidence>
<dbReference type="Proteomes" id="UP000469558">
    <property type="component" value="Unassembled WGS sequence"/>
</dbReference>
<dbReference type="PRINTS" id="PR00364">
    <property type="entry name" value="DISEASERSIST"/>
</dbReference>
<name>A0A8T9BV69_9HELO</name>
<feature type="domain" description="Heterokaryon incompatibility" evidence="2">
    <location>
        <begin position="28"/>
        <end position="121"/>
    </location>
</feature>
<comment type="caution">
    <text evidence="3">The sequence shown here is derived from an EMBL/GenBank/DDBJ whole genome shotgun (WGS) entry which is preliminary data.</text>
</comment>
<organism evidence="3 4">
    <name type="scientific">Lachnellula suecica</name>
    <dbReference type="NCBI Taxonomy" id="602035"/>
    <lineage>
        <taxon>Eukaryota</taxon>
        <taxon>Fungi</taxon>
        <taxon>Dikarya</taxon>
        <taxon>Ascomycota</taxon>
        <taxon>Pezizomycotina</taxon>
        <taxon>Leotiomycetes</taxon>
        <taxon>Helotiales</taxon>
        <taxon>Lachnaceae</taxon>
        <taxon>Lachnellula</taxon>
    </lineage>
</organism>